<proteinExistence type="predicted"/>
<accession>A0ABS8CJ96</accession>
<keyword evidence="2" id="KW-1185">Reference proteome</keyword>
<evidence type="ECO:0000313" key="2">
    <source>
        <dbReference type="Proteomes" id="UP001198571"/>
    </source>
</evidence>
<dbReference type="Proteomes" id="UP001198571">
    <property type="component" value="Unassembled WGS sequence"/>
</dbReference>
<name>A0ABS8CJ96_9RHOB</name>
<dbReference type="RefSeq" id="WP_226934361.1">
    <property type="nucleotide sequence ID" value="NZ_JACDXX010000004.1"/>
</dbReference>
<organism evidence="1 2">
    <name type="scientific">Pseudogemmobacter faecipullorum</name>
    <dbReference type="NCBI Taxonomy" id="2755041"/>
    <lineage>
        <taxon>Bacteria</taxon>
        <taxon>Pseudomonadati</taxon>
        <taxon>Pseudomonadota</taxon>
        <taxon>Alphaproteobacteria</taxon>
        <taxon>Rhodobacterales</taxon>
        <taxon>Paracoccaceae</taxon>
        <taxon>Pseudogemmobacter</taxon>
    </lineage>
</organism>
<sequence>MIEIAQIHQAEGVPVEWPAVIGVTGDLLATCWARIEHYISRRFVARPVVWTLTASGGDWQPPLGPVNGGAAPAWFLWRDGEWQEITVQRGPFGYLLPAGTVMAELNVGQGPVPAPVSEAIRRLAGYLSAEVEGPAGARSYSANVGQLAESWTRDPAAAARALQNSGAADLLRPYRRA</sequence>
<evidence type="ECO:0000313" key="1">
    <source>
        <dbReference type="EMBL" id="MCB5409454.1"/>
    </source>
</evidence>
<dbReference type="EMBL" id="JACDXX010000004">
    <property type="protein sequence ID" value="MCB5409454.1"/>
    <property type="molecule type" value="Genomic_DNA"/>
</dbReference>
<comment type="caution">
    <text evidence="1">The sequence shown here is derived from an EMBL/GenBank/DDBJ whole genome shotgun (WGS) entry which is preliminary data.</text>
</comment>
<gene>
    <name evidence="1" type="ORF">H0485_05485</name>
</gene>
<reference evidence="1 2" key="1">
    <citation type="submission" date="2020-07" db="EMBL/GenBank/DDBJ databases">
        <title>Pseudogemmobacter sp. nov., isolated from poultry manure in Taiwan.</title>
        <authorList>
            <person name="Lin S.-Y."/>
            <person name="Tang Y.-S."/>
            <person name="Young C.-C."/>
        </authorList>
    </citation>
    <scope>NUCLEOTIDE SEQUENCE [LARGE SCALE GENOMIC DNA]</scope>
    <source>
        <strain evidence="1 2">CC-YST710</strain>
    </source>
</reference>
<protein>
    <submittedName>
        <fullName evidence="1">Uncharacterized protein</fullName>
    </submittedName>
</protein>